<dbReference type="PANTHER" id="PTHR43377">
    <property type="entry name" value="BILIVERDIN REDUCTASE A"/>
    <property type="match status" value="1"/>
</dbReference>
<evidence type="ECO:0000313" key="5">
    <source>
        <dbReference type="EMBL" id="UPL10715.1"/>
    </source>
</evidence>
<gene>
    <name evidence="5" type="ORF">KV394_06170</name>
</gene>
<dbReference type="InterPro" id="IPR036291">
    <property type="entry name" value="NAD(P)-bd_dom_sf"/>
</dbReference>
<protein>
    <submittedName>
        <fullName evidence="5">Gfo/Idh/MocA family oxidoreductase</fullName>
    </submittedName>
</protein>
<evidence type="ECO:0000259" key="3">
    <source>
        <dbReference type="Pfam" id="PF01408"/>
    </source>
</evidence>
<sequence length="348" mass="36233">MSTLTVGLIGAGGISRVHADAWRALGVRGYVTSLDGAEEIAAEYGFELVADVDALIELVDLVDIVTPSSTHADFALRAIARGRDVICEKPLAATAEAAAEVTAAAARAGVRLFPAHVVRYMGEYAQIKAGIEAGRVGELAVQRFSRAGSAPQTGWFFSERAGGGVIRDLMIHDIDQALWFAGPVASVYAVQNPPTVDDRVPAPVTAHVVLTHRNGVLSHLHASWVQPGMPFRTSVEVAGSAGRLRYDSAEDHTLRTDAVVPEGDADYLPPMSPEESPYYAEIADFVAAIREGRAARVAPADGIAAVAVAEAAYASIASGSAVALPGETTAADSTAPDPAAPATEEATR</sequence>
<dbReference type="RefSeq" id="WP_247982569.1">
    <property type="nucleotide sequence ID" value="NZ_CP078076.1"/>
</dbReference>
<proteinExistence type="predicted"/>
<dbReference type="SUPFAM" id="SSF55347">
    <property type="entry name" value="Glyceraldehyde-3-phosphate dehydrogenase-like, C-terminal domain"/>
    <property type="match status" value="1"/>
</dbReference>
<dbReference type="EMBL" id="CP078076">
    <property type="protein sequence ID" value="UPL10715.1"/>
    <property type="molecule type" value="Genomic_DNA"/>
</dbReference>
<dbReference type="SUPFAM" id="SSF51735">
    <property type="entry name" value="NAD(P)-binding Rossmann-fold domains"/>
    <property type="match status" value="1"/>
</dbReference>
<evidence type="ECO:0000259" key="4">
    <source>
        <dbReference type="Pfam" id="PF22725"/>
    </source>
</evidence>
<dbReference type="InterPro" id="IPR051450">
    <property type="entry name" value="Gfo/Idh/MocA_Oxidoreductases"/>
</dbReference>
<dbReference type="Pfam" id="PF22725">
    <property type="entry name" value="GFO_IDH_MocA_C3"/>
    <property type="match status" value="1"/>
</dbReference>
<dbReference type="Gene3D" id="3.40.50.720">
    <property type="entry name" value="NAD(P)-binding Rossmann-like Domain"/>
    <property type="match status" value="1"/>
</dbReference>
<feature type="domain" description="Gfo/Idh/MocA-like oxidoreductase N-terminal" evidence="3">
    <location>
        <begin position="5"/>
        <end position="116"/>
    </location>
</feature>
<dbReference type="InterPro" id="IPR055170">
    <property type="entry name" value="GFO_IDH_MocA-like_dom"/>
</dbReference>
<dbReference type="Gene3D" id="3.30.360.10">
    <property type="entry name" value="Dihydrodipicolinate Reductase, domain 2"/>
    <property type="match status" value="1"/>
</dbReference>
<dbReference type="PANTHER" id="PTHR43377:SF1">
    <property type="entry name" value="BILIVERDIN REDUCTASE A"/>
    <property type="match status" value="1"/>
</dbReference>
<keyword evidence="1" id="KW-0520">NAD</keyword>
<name>A0ABY4IGF1_9MICO</name>
<reference evidence="5 6" key="1">
    <citation type="submission" date="2021-06" db="EMBL/GenBank/DDBJ databases">
        <title>Genome-based taxonomic framework of Microbacterium strains isolated from marine environment, the description of four new species and reclassification of four preexisting species.</title>
        <authorList>
            <person name="Lee S.D."/>
            <person name="Kim S.-M."/>
            <person name="Byeon Y.-S."/>
            <person name="Yang H.L."/>
            <person name="Kim I.S."/>
        </authorList>
    </citation>
    <scope>NUCLEOTIDE SEQUENCE [LARGE SCALE GENOMIC DNA]</scope>
    <source>
        <strain evidence="5 6">SSW1-51</strain>
    </source>
</reference>
<evidence type="ECO:0000256" key="1">
    <source>
        <dbReference type="ARBA" id="ARBA00023027"/>
    </source>
</evidence>
<feature type="region of interest" description="Disordered" evidence="2">
    <location>
        <begin position="325"/>
        <end position="348"/>
    </location>
</feature>
<organism evidence="5 6">
    <name type="scientific">Microbacterium sufflavum</name>
    <dbReference type="NCBI Taxonomy" id="2851649"/>
    <lineage>
        <taxon>Bacteria</taxon>
        <taxon>Bacillati</taxon>
        <taxon>Actinomycetota</taxon>
        <taxon>Actinomycetes</taxon>
        <taxon>Micrococcales</taxon>
        <taxon>Microbacteriaceae</taxon>
        <taxon>Microbacterium</taxon>
    </lineage>
</organism>
<dbReference type="Proteomes" id="UP000831467">
    <property type="component" value="Chromosome"/>
</dbReference>
<accession>A0ABY4IGF1</accession>
<keyword evidence="6" id="KW-1185">Reference proteome</keyword>
<dbReference type="InterPro" id="IPR000683">
    <property type="entry name" value="Gfo/Idh/MocA-like_OxRdtase_N"/>
</dbReference>
<evidence type="ECO:0000256" key="2">
    <source>
        <dbReference type="SAM" id="MobiDB-lite"/>
    </source>
</evidence>
<dbReference type="Pfam" id="PF01408">
    <property type="entry name" value="GFO_IDH_MocA"/>
    <property type="match status" value="1"/>
</dbReference>
<feature type="domain" description="GFO/IDH/MocA-like oxidoreductase" evidence="4">
    <location>
        <begin position="124"/>
        <end position="245"/>
    </location>
</feature>
<evidence type="ECO:0000313" key="6">
    <source>
        <dbReference type="Proteomes" id="UP000831467"/>
    </source>
</evidence>